<organism evidence="1 2">
    <name type="scientific">Armillaria ostoyae</name>
    <name type="common">Armillaria root rot fungus</name>
    <dbReference type="NCBI Taxonomy" id="47428"/>
    <lineage>
        <taxon>Eukaryota</taxon>
        <taxon>Fungi</taxon>
        <taxon>Dikarya</taxon>
        <taxon>Basidiomycota</taxon>
        <taxon>Agaricomycotina</taxon>
        <taxon>Agaricomycetes</taxon>
        <taxon>Agaricomycetidae</taxon>
        <taxon>Agaricales</taxon>
        <taxon>Marasmiineae</taxon>
        <taxon>Physalacriaceae</taxon>
        <taxon>Armillaria</taxon>
    </lineage>
</organism>
<dbReference type="Proteomes" id="UP000219338">
    <property type="component" value="Unassembled WGS sequence"/>
</dbReference>
<gene>
    <name evidence="1" type="ORF">ARMOST_17824</name>
</gene>
<protein>
    <submittedName>
        <fullName evidence="1">Uncharacterized protein</fullName>
    </submittedName>
</protein>
<proteinExistence type="predicted"/>
<dbReference type="EMBL" id="FUEG01000023">
    <property type="protein sequence ID" value="SJL14368.1"/>
    <property type="molecule type" value="Genomic_DNA"/>
</dbReference>
<keyword evidence="2" id="KW-1185">Reference proteome</keyword>
<accession>A0A284S023</accession>
<reference evidence="2" key="1">
    <citation type="journal article" date="2017" name="Nat. Ecol. Evol.">
        <title>Genome expansion and lineage-specific genetic innovations in the forest pathogenic fungi Armillaria.</title>
        <authorList>
            <person name="Sipos G."/>
            <person name="Prasanna A.N."/>
            <person name="Walter M.C."/>
            <person name="O'Connor E."/>
            <person name="Balint B."/>
            <person name="Krizsan K."/>
            <person name="Kiss B."/>
            <person name="Hess J."/>
            <person name="Varga T."/>
            <person name="Slot J."/>
            <person name="Riley R."/>
            <person name="Boka B."/>
            <person name="Rigling D."/>
            <person name="Barry K."/>
            <person name="Lee J."/>
            <person name="Mihaltcheva S."/>
            <person name="LaButti K."/>
            <person name="Lipzen A."/>
            <person name="Waldron R."/>
            <person name="Moloney N.M."/>
            <person name="Sperisen C."/>
            <person name="Kredics L."/>
            <person name="Vagvoelgyi C."/>
            <person name="Patrignani A."/>
            <person name="Fitzpatrick D."/>
            <person name="Nagy I."/>
            <person name="Doyle S."/>
            <person name="Anderson J.B."/>
            <person name="Grigoriev I.V."/>
            <person name="Gueldener U."/>
            <person name="Muensterkoetter M."/>
            <person name="Nagy L.G."/>
        </authorList>
    </citation>
    <scope>NUCLEOTIDE SEQUENCE [LARGE SCALE GENOMIC DNA]</scope>
    <source>
        <strain evidence="2">C18/9</strain>
    </source>
</reference>
<evidence type="ECO:0000313" key="2">
    <source>
        <dbReference type="Proteomes" id="UP000219338"/>
    </source>
</evidence>
<evidence type="ECO:0000313" key="1">
    <source>
        <dbReference type="EMBL" id="SJL14368.1"/>
    </source>
</evidence>
<dbReference type="AlphaFoldDB" id="A0A284S023"/>
<name>A0A284S023_ARMOS</name>
<sequence length="126" mass="14176">MTLATPSLSVLSHKLGCGGLSLLPIWSSQNNLCLEAFDFLKPPLQERQILLSLLLPHIALHLLDLSHFDSAHTFLFFPPRGNPILSHPLFDRLSFTLPSFLPHYFLYPAVLPDTQGLRSFVLRSDD</sequence>